<protein>
    <submittedName>
        <fullName evidence="3">Uncharacterized protein</fullName>
    </submittedName>
</protein>
<keyword evidence="2" id="KW-0812">Transmembrane</keyword>
<organism evidence="3 4">
    <name type="scientific">Streptomyces pratensis (strain ATCC 33331 / IAF-45CD)</name>
    <dbReference type="NCBI Taxonomy" id="591167"/>
    <lineage>
        <taxon>Bacteria</taxon>
        <taxon>Bacillati</taxon>
        <taxon>Actinomycetota</taxon>
        <taxon>Actinomycetes</taxon>
        <taxon>Kitasatosporales</taxon>
        <taxon>Streptomycetaceae</taxon>
        <taxon>Streptomyces</taxon>
    </lineage>
</organism>
<reference evidence="3 4" key="1">
    <citation type="submission" date="2011-01" db="EMBL/GenBank/DDBJ databases">
        <title>Complete sequence of chromosome of Streptomyces flavogriseus ATCC 33331.</title>
        <authorList>
            <consortium name="US DOE Joint Genome Institute"/>
            <person name="Lucas S."/>
            <person name="Copeland A."/>
            <person name="Lapidus A."/>
            <person name="Cheng J.-F."/>
            <person name="Goodwin L."/>
            <person name="Pitluck S."/>
            <person name="Davenport K."/>
            <person name="Detter J.C."/>
            <person name="Han C."/>
            <person name="Tapia R."/>
            <person name="Land M."/>
            <person name="Hauser L."/>
            <person name="Kyrpides N."/>
            <person name="Ivanova N."/>
            <person name="Ovchinnikova G."/>
            <person name="Pagani I."/>
            <person name="Brumm P."/>
            <person name="Mead D."/>
            <person name="Woyke T."/>
        </authorList>
    </citation>
    <scope>NUCLEOTIDE SEQUENCE [LARGE SCALE GENOMIC DNA]</scope>
    <source>
        <strain evidence="4">ATCC 33331 / IAF-45CD</strain>
    </source>
</reference>
<evidence type="ECO:0000256" key="1">
    <source>
        <dbReference type="SAM" id="MobiDB-lite"/>
    </source>
</evidence>
<keyword evidence="2" id="KW-0472">Membrane</keyword>
<keyword evidence="2" id="KW-1133">Transmembrane helix</keyword>
<feature type="region of interest" description="Disordered" evidence="1">
    <location>
        <begin position="1"/>
        <end position="25"/>
    </location>
</feature>
<dbReference type="AlphaFoldDB" id="A0A8D3WF39"/>
<sequence>MVRRTGGREHLRRVSERRRPVFSEPEVQRTSARTVLMAAVLTGVSAVVVSLITGLGSSLQGLVADTLFGEDKPAATARPVSKASSAVAVAVLPGESSAFLVSGQRVSEADRAVLTGPYDQAALGRLFRKAGAVSLIKTAYKLSVTNTSSSPVTVVDIVPVITRRTPALDATMIEPLGGVAEDTIPAELDLGERNPGFTQEGKPYFTGKSQVLEPGDGFVMAVESKLLSKEYVEYQLRVDYIDGKGKKQSLQVNEDPDVVHPVFRVSGPIDDDAEYTDHWRPAESGRAWTLTVPAGD</sequence>
<dbReference type="Proteomes" id="UP000002066">
    <property type="component" value="Chromosome"/>
</dbReference>
<evidence type="ECO:0000313" key="3">
    <source>
        <dbReference type="EMBL" id="ADW01535.1"/>
    </source>
</evidence>
<feature type="transmembrane region" description="Helical" evidence="2">
    <location>
        <begin position="35"/>
        <end position="56"/>
    </location>
</feature>
<dbReference type="EMBL" id="CP002475">
    <property type="protein sequence ID" value="ADW01535.1"/>
    <property type="molecule type" value="Genomic_DNA"/>
</dbReference>
<dbReference type="KEGG" id="sfa:Sfla_0065"/>
<evidence type="ECO:0000313" key="4">
    <source>
        <dbReference type="Proteomes" id="UP000002066"/>
    </source>
</evidence>
<feature type="compositionally biased region" description="Basic and acidic residues" evidence="1">
    <location>
        <begin position="1"/>
        <end position="21"/>
    </location>
</feature>
<proteinExistence type="predicted"/>
<accession>A0A8D3WF39</accession>
<evidence type="ECO:0000256" key="2">
    <source>
        <dbReference type="SAM" id="Phobius"/>
    </source>
</evidence>
<name>A0A8D3WF39_STRFA</name>
<gene>
    <name evidence="3" type="ordered locus">Sfla_0065</name>
</gene>